<accession>A0A078FPD8</accession>
<sequence>MKAAKRWSLGNLRDMASSLPGPRHRAPSRRRGRVYIIMALSLIAFFAVIAYMYPHHSKRACYMISSRGCKALADWLPPSLREYSDDEIAARVVISEILSNPPVIRKDSKIAFMFLTPGALPFERLWDRFFQGHEGKFSVYIHASKERPVHYSRYFLNREIRSDEVVWGRISMVDAERRLLANALRDPTNQQFVLLSDSCVPLRSFEYIYNYLMYSNVSYVDCFDDPGQHGSGRHMNHMLPEIQKKDFRKGAQWFTMKRQHAVATMADSLYYSKFRDYCGPGIENNKNCIADEHYLPTFFHMLDPTGISNWTVTQVDWSERLCVPLRSFEYIYNYLMYSNVSYVDCFDDPGQHGSGRHMNHMLPEIQKKDFRKGAQWFTMKRQHAVATMADSLYYSKFRDYCGPGIENNKNCIADEHYLPTFFHMLDPTGISNWTVTQVDWSERKWHPKTYMPEDVTHELLNNLTSTDTVVHVTSVGVGEEIWMPCMWNGIKRPCYLFGRKFHPDTLDKLLDLFSNYTKSVSWQL</sequence>
<dbReference type="PANTHER" id="PTHR31042:SF134">
    <property type="entry name" value="CORE-2_I-BRANCHING BETA-1,6-N-ACETYLGLUCOSAMINYLTRANSFERASE FAMILY PROTEIN"/>
    <property type="match status" value="1"/>
</dbReference>
<dbReference type="EMBL" id="LK032041">
    <property type="protein sequence ID" value="CDY14193.1"/>
    <property type="molecule type" value="Genomic_DNA"/>
</dbReference>
<gene>
    <name evidence="7" type="primary">BnaA08g13240D</name>
    <name evidence="7" type="ORF">GSBRNA2T00078755001</name>
</gene>
<feature type="transmembrane region" description="Helical" evidence="6">
    <location>
        <begin position="34"/>
        <end position="53"/>
    </location>
</feature>
<protein>
    <submittedName>
        <fullName evidence="7">BnaA08g13240D protein</fullName>
    </submittedName>
</protein>
<dbReference type="GO" id="GO:0016020">
    <property type="term" value="C:membrane"/>
    <property type="evidence" value="ECO:0007669"/>
    <property type="project" value="UniProtKB-SubCell"/>
</dbReference>
<dbReference type="PaxDb" id="3708-A0A078FPD8"/>
<evidence type="ECO:0000256" key="3">
    <source>
        <dbReference type="ARBA" id="ARBA00022679"/>
    </source>
</evidence>
<dbReference type="AlphaFoldDB" id="A0A078FPD8"/>
<keyword evidence="6" id="KW-0812">Transmembrane</keyword>
<dbReference type="Pfam" id="PF02485">
    <property type="entry name" value="Branch"/>
    <property type="match status" value="2"/>
</dbReference>
<keyword evidence="5" id="KW-0325">Glycoprotein</keyword>
<reference evidence="7 8" key="1">
    <citation type="journal article" date="2014" name="Science">
        <title>Plant genetics. Early allopolyploid evolution in the post-Neolithic Brassica napus oilseed genome.</title>
        <authorList>
            <person name="Chalhoub B."/>
            <person name="Denoeud F."/>
            <person name="Liu S."/>
            <person name="Parkin I.A."/>
            <person name="Tang H."/>
            <person name="Wang X."/>
            <person name="Chiquet J."/>
            <person name="Belcram H."/>
            <person name="Tong C."/>
            <person name="Samans B."/>
            <person name="Correa M."/>
            <person name="Da Silva C."/>
            <person name="Just J."/>
            <person name="Falentin C."/>
            <person name="Koh C.S."/>
            <person name="Le Clainche I."/>
            <person name="Bernard M."/>
            <person name="Bento P."/>
            <person name="Noel B."/>
            <person name="Labadie K."/>
            <person name="Alberti A."/>
            <person name="Charles M."/>
            <person name="Arnaud D."/>
            <person name="Guo H."/>
            <person name="Daviaud C."/>
            <person name="Alamery S."/>
            <person name="Jabbari K."/>
            <person name="Zhao M."/>
            <person name="Edger P.P."/>
            <person name="Chelaifa H."/>
            <person name="Tack D."/>
            <person name="Lassalle G."/>
            <person name="Mestiri I."/>
            <person name="Schnel N."/>
            <person name="Le Paslier M.C."/>
            <person name="Fan G."/>
            <person name="Renault V."/>
            <person name="Bayer P.E."/>
            <person name="Golicz A.A."/>
            <person name="Manoli S."/>
            <person name="Lee T.H."/>
            <person name="Thi V.H."/>
            <person name="Chalabi S."/>
            <person name="Hu Q."/>
            <person name="Fan C."/>
            <person name="Tollenaere R."/>
            <person name="Lu Y."/>
            <person name="Battail C."/>
            <person name="Shen J."/>
            <person name="Sidebottom C.H."/>
            <person name="Wang X."/>
            <person name="Canaguier A."/>
            <person name="Chauveau A."/>
            <person name="Berard A."/>
            <person name="Deniot G."/>
            <person name="Guan M."/>
            <person name="Liu Z."/>
            <person name="Sun F."/>
            <person name="Lim Y.P."/>
            <person name="Lyons E."/>
            <person name="Town C.D."/>
            <person name="Bancroft I."/>
            <person name="Wang X."/>
            <person name="Meng J."/>
            <person name="Ma J."/>
            <person name="Pires J.C."/>
            <person name="King G.J."/>
            <person name="Brunel D."/>
            <person name="Delourme R."/>
            <person name="Renard M."/>
            <person name="Aury J.M."/>
            <person name="Adams K.L."/>
            <person name="Batley J."/>
            <person name="Snowdon R.J."/>
            <person name="Tost J."/>
            <person name="Edwards D."/>
            <person name="Zhou Y."/>
            <person name="Hua W."/>
            <person name="Sharpe A.G."/>
            <person name="Paterson A.H."/>
            <person name="Guan C."/>
            <person name="Wincker P."/>
        </authorList>
    </citation>
    <scope>NUCLEOTIDE SEQUENCE [LARGE SCALE GENOMIC DNA]</scope>
    <source>
        <strain evidence="8">cv. Darmor-bzh</strain>
    </source>
</reference>
<evidence type="ECO:0000256" key="4">
    <source>
        <dbReference type="ARBA" id="ARBA00023136"/>
    </source>
</evidence>
<keyword evidence="8" id="KW-1185">Reference proteome</keyword>
<evidence type="ECO:0000256" key="5">
    <source>
        <dbReference type="ARBA" id="ARBA00023180"/>
    </source>
</evidence>
<evidence type="ECO:0000256" key="1">
    <source>
        <dbReference type="ARBA" id="ARBA00004606"/>
    </source>
</evidence>
<evidence type="ECO:0000256" key="2">
    <source>
        <dbReference type="ARBA" id="ARBA00022676"/>
    </source>
</evidence>
<keyword evidence="2" id="KW-0328">Glycosyltransferase</keyword>
<dbReference type="GO" id="GO:0016757">
    <property type="term" value="F:glycosyltransferase activity"/>
    <property type="evidence" value="ECO:0007669"/>
    <property type="project" value="UniProtKB-KW"/>
</dbReference>
<dbReference type="OMA" id="PENSTAC"/>
<comment type="subcellular location">
    <subcellularLocation>
        <location evidence="1">Membrane</location>
        <topology evidence="1">Single-pass type II membrane protein</topology>
    </subcellularLocation>
</comment>
<dbReference type="STRING" id="3708.A0A078FPD8"/>
<evidence type="ECO:0000313" key="7">
    <source>
        <dbReference type="EMBL" id="CDY14193.1"/>
    </source>
</evidence>
<dbReference type="InterPro" id="IPR044174">
    <property type="entry name" value="BC10-like"/>
</dbReference>
<proteinExistence type="predicted"/>
<dbReference type="Gramene" id="CDY14193">
    <property type="protein sequence ID" value="CDY14193"/>
    <property type="gene ID" value="GSBRNA2T00078755001"/>
</dbReference>
<keyword evidence="6" id="KW-1133">Transmembrane helix</keyword>
<keyword evidence="4 6" id="KW-0472">Membrane</keyword>
<organism evidence="7 8">
    <name type="scientific">Brassica napus</name>
    <name type="common">Rape</name>
    <dbReference type="NCBI Taxonomy" id="3708"/>
    <lineage>
        <taxon>Eukaryota</taxon>
        <taxon>Viridiplantae</taxon>
        <taxon>Streptophyta</taxon>
        <taxon>Embryophyta</taxon>
        <taxon>Tracheophyta</taxon>
        <taxon>Spermatophyta</taxon>
        <taxon>Magnoliopsida</taxon>
        <taxon>eudicotyledons</taxon>
        <taxon>Gunneridae</taxon>
        <taxon>Pentapetalae</taxon>
        <taxon>rosids</taxon>
        <taxon>malvids</taxon>
        <taxon>Brassicales</taxon>
        <taxon>Brassicaceae</taxon>
        <taxon>Brassiceae</taxon>
        <taxon>Brassica</taxon>
    </lineage>
</organism>
<keyword evidence="3" id="KW-0808">Transferase</keyword>
<evidence type="ECO:0000313" key="8">
    <source>
        <dbReference type="Proteomes" id="UP000028999"/>
    </source>
</evidence>
<dbReference type="Proteomes" id="UP000028999">
    <property type="component" value="Unassembled WGS sequence"/>
</dbReference>
<evidence type="ECO:0000256" key="6">
    <source>
        <dbReference type="SAM" id="Phobius"/>
    </source>
</evidence>
<dbReference type="PANTHER" id="PTHR31042">
    <property type="entry name" value="CORE-2/I-BRANCHING BETA-1,6-N-ACETYLGLUCOSAMINYLTRANSFERASE FAMILY PROTEIN-RELATED"/>
    <property type="match status" value="1"/>
</dbReference>
<dbReference type="InterPro" id="IPR003406">
    <property type="entry name" value="Glyco_trans_14"/>
</dbReference>
<name>A0A078FPD8_BRANA</name>